<accession>A0A8D8X1L8</accession>
<dbReference type="EMBL" id="HBUF01245979">
    <property type="protein sequence ID" value="CAG6678484.1"/>
    <property type="molecule type" value="Transcribed_RNA"/>
</dbReference>
<keyword evidence="1" id="KW-0812">Transmembrane</keyword>
<dbReference type="AlphaFoldDB" id="A0A8D8X1L8"/>
<keyword evidence="1" id="KW-0472">Membrane</keyword>
<proteinExistence type="predicted"/>
<name>A0A8D8X1L8_9HEMI</name>
<keyword evidence="1" id="KW-1133">Transmembrane helix</keyword>
<sequence>MKFFEWLIMHNRDSASWIRSIVFHFLNIVSEFDGPSFRCQFQFVSLLILILVLWIRPIYLKSPFIFTLNPSPLPIVRTFEWAECFLRVMYFLLLESTCIHTSAI</sequence>
<evidence type="ECO:0000256" key="1">
    <source>
        <dbReference type="SAM" id="Phobius"/>
    </source>
</evidence>
<reference evidence="2" key="1">
    <citation type="submission" date="2021-05" db="EMBL/GenBank/DDBJ databases">
        <authorList>
            <person name="Alioto T."/>
            <person name="Alioto T."/>
            <person name="Gomez Garrido J."/>
        </authorList>
    </citation>
    <scope>NUCLEOTIDE SEQUENCE</scope>
</reference>
<feature type="transmembrane region" description="Helical" evidence="1">
    <location>
        <begin position="41"/>
        <end position="59"/>
    </location>
</feature>
<evidence type="ECO:0000313" key="2">
    <source>
        <dbReference type="EMBL" id="CAG6678484.1"/>
    </source>
</evidence>
<protein>
    <submittedName>
        <fullName evidence="2">Uncharacterized protein</fullName>
    </submittedName>
</protein>
<dbReference type="EMBL" id="HBUF01245977">
    <property type="protein sequence ID" value="CAG6678483.1"/>
    <property type="molecule type" value="Transcribed_RNA"/>
</dbReference>
<organism evidence="2">
    <name type="scientific">Cacopsylla melanoneura</name>
    <dbReference type="NCBI Taxonomy" id="428564"/>
    <lineage>
        <taxon>Eukaryota</taxon>
        <taxon>Metazoa</taxon>
        <taxon>Ecdysozoa</taxon>
        <taxon>Arthropoda</taxon>
        <taxon>Hexapoda</taxon>
        <taxon>Insecta</taxon>
        <taxon>Pterygota</taxon>
        <taxon>Neoptera</taxon>
        <taxon>Paraneoptera</taxon>
        <taxon>Hemiptera</taxon>
        <taxon>Sternorrhyncha</taxon>
        <taxon>Psylloidea</taxon>
        <taxon>Psyllidae</taxon>
        <taxon>Psyllinae</taxon>
        <taxon>Cacopsylla</taxon>
    </lineage>
</organism>